<organism evidence="7 8">
    <name type="scientific">Candidatus Rhodoblastus alkanivorans</name>
    <dbReference type="NCBI Taxonomy" id="2954117"/>
    <lineage>
        <taxon>Bacteria</taxon>
        <taxon>Pseudomonadati</taxon>
        <taxon>Pseudomonadota</taxon>
        <taxon>Alphaproteobacteria</taxon>
        <taxon>Hyphomicrobiales</taxon>
        <taxon>Rhodoblastaceae</taxon>
        <taxon>Rhodoblastus</taxon>
    </lineage>
</organism>
<evidence type="ECO:0000256" key="5">
    <source>
        <dbReference type="ARBA" id="ARBA00023231"/>
    </source>
</evidence>
<dbReference type="RefSeq" id="WP_243068348.1">
    <property type="nucleotide sequence ID" value="NZ_JAIVFK010000001.1"/>
</dbReference>
<name>A0ABS9ZA04_9HYPH</name>
<keyword evidence="8" id="KW-1185">Reference proteome</keyword>
<proteinExistence type="inferred from homology"/>
<dbReference type="Pfam" id="PF03206">
    <property type="entry name" value="NifW"/>
    <property type="match status" value="1"/>
</dbReference>
<dbReference type="PIRSF" id="PIRSF005790">
    <property type="entry name" value="NifW"/>
    <property type="match status" value="1"/>
</dbReference>
<dbReference type="Proteomes" id="UP001139104">
    <property type="component" value="Unassembled WGS sequence"/>
</dbReference>
<gene>
    <name evidence="6 7" type="primary">nifW</name>
    <name evidence="7" type="ORF">K2U94_17060</name>
</gene>
<evidence type="ECO:0000256" key="1">
    <source>
        <dbReference type="ARBA" id="ARBA00002247"/>
    </source>
</evidence>
<protein>
    <recommendedName>
        <fullName evidence="4 6">Nitrogenase-stabilizing/protective protein NifW</fullName>
    </recommendedName>
</protein>
<evidence type="ECO:0000256" key="6">
    <source>
        <dbReference type="HAMAP-Rule" id="MF_00529"/>
    </source>
</evidence>
<evidence type="ECO:0000256" key="3">
    <source>
        <dbReference type="ARBA" id="ARBA00011284"/>
    </source>
</evidence>
<comment type="caution">
    <text evidence="7">The sequence shown here is derived from an EMBL/GenBank/DDBJ whole genome shotgun (WGS) entry which is preliminary data.</text>
</comment>
<comment type="subunit">
    <text evidence="3 6">Homotrimer; associates with NifD.</text>
</comment>
<dbReference type="EMBL" id="JAIVFP010000001">
    <property type="protein sequence ID" value="MCI4684453.1"/>
    <property type="molecule type" value="Genomic_DNA"/>
</dbReference>
<evidence type="ECO:0000256" key="2">
    <source>
        <dbReference type="ARBA" id="ARBA00008351"/>
    </source>
</evidence>
<comment type="function">
    <text evidence="1 6">May protect the nitrogenase Fe-Mo protein from oxidative damage.</text>
</comment>
<evidence type="ECO:0000256" key="4">
    <source>
        <dbReference type="ARBA" id="ARBA00016274"/>
    </source>
</evidence>
<evidence type="ECO:0000313" key="7">
    <source>
        <dbReference type="EMBL" id="MCI4684453.1"/>
    </source>
</evidence>
<sequence>MSVLQDLGRLSSAEDFFNYLDVPFEPTVVHVSRLHILRRMGQYLKGSEVDGAFDGLGDDEIKAQCRAHLEQAYQDFIASTPIQERLFKVHKEAIEPKLEPAGNFVPLDSLKVI</sequence>
<comment type="similarity">
    <text evidence="2 6">Belongs to the NifW family.</text>
</comment>
<reference evidence="7" key="1">
    <citation type="journal article" date="2022" name="ISME J.">
        <title>Identification of active gaseous-alkane degraders at natural gas seeps.</title>
        <authorList>
            <person name="Farhan Ul Haque M."/>
            <person name="Hernandez M."/>
            <person name="Crombie A.T."/>
            <person name="Murrell J.C."/>
        </authorList>
    </citation>
    <scope>NUCLEOTIDE SEQUENCE</scope>
    <source>
        <strain evidence="7">PC2</strain>
    </source>
</reference>
<keyword evidence="5 6" id="KW-0535">Nitrogen fixation</keyword>
<accession>A0ABS9ZA04</accession>
<dbReference type="InterPro" id="IPR004893">
    <property type="entry name" value="NifW"/>
</dbReference>
<dbReference type="HAMAP" id="MF_00529">
    <property type="entry name" value="NifW"/>
    <property type="match status" value="1"/>
</dbReference>
<evidence type="ECO:0000313" key="8">
    <source>
        <dbReference type="Proteomes" id="UP001139104"/>
    </source>
</evidence>
<dbReference type="NCBIfam" id="NF002009">
    <property type="entry name" value="PRK00810.1"/>
    <property type="match status" value="1"/>
</dbReference>